<name>A0A0R2B636_9LACO</name>
<evidence type="ECO:0000256" key="1">
    <source>
        <dbReference type="ARBA" id="ARBA00022670"/>
    </source>
</evidence>
<feature type="transmembrane region" description="Helical" evidence="5">
    <location>
        <begin position="269"/>
        <end position="291"/>
    </location>
</feature>
<dbReference type="Proteomes" id="UP000051672">
    <property type="component" value="Unassembled WGS sequence"/>
</dbReference>
<dbReference type="SMR" id="A0A0R2B636"/>
<keyword evidence="5" id="KW-0812">Transmembrane</keyword>
<comment type="caution">
    <text evidence="6">The sequence shown here is derived from an EMBL/GenBank/DDBJ whole genome shotgun (WGS) entry which is preliminary data.</text>
</comment>
<evidence type="ECO:0000313" key="7">
    <source>
        <dbReference type="Proteomes" id="UP000051672"/>
    </source>
</evidence>
<dbReference type="Gene3D" id="2.40.260.10">
    <property type="entry name" value="Sortase"/>
    <property type="match status" value="1"/>
</dbReference>
<evidence type="ECO:0008006" key="8">
    <source>
        <dbReference type="Google" id="ProtNLM"/>
    </source>
</evidence>
<evidence type="ECO:0000313" key="6">
    <source>
        <dbReference type="EMBL" id="KRM71737.1"/>
    </source>
</evidence>
<evidence type="ECO:0000256" key="5">
    <source>
        <dbReference type="SAM" id="Phobius"/>
    </source>
</evidence>
<dbReference type="Pfam" id="PF04203">
    <property type="entry name" value="Sortase"/>
    <property type="match status" value="1"/>
</dbReference>
<feature type="active site" description="Proton donor/acceptor" evidence="4">
    <location>
        <position position="132"/>
    </location>
</feature>
<dbReference type="GO" id="GO:0008234">
    <property type="term" value="F:cysteine-type peptidase activity"/>
    <property type="evidence" value="ECO:0007669"/>
    <property type="project" value="UniProtKB-KW"/>
</dbReference>
<dbReference type="AlphaFoldDB" id="A0A0R2B636"/>
<evidence type="ECO:0000256" key="2">
    <source>
        <dbReference type="ARBA" id="ARBA00022801"/>
    </source>
</evidence>
<dbReference type="SUPFAM" id="SSF63817">
    <property type="entry name" value="Sortase"/>
    <property type="match status" value="1"/>
</dbReference>
<accession>A0A0R2B636</accession>
<protein>
    <recommendedName>
        <fullName evidence="8">Sortase</fullName>
    </recommendedName>
</protein>
<reference evidence="6 7" key="1">
    <citation type="journal article" date="2015" name="Genome Announc.">
        <title>Expanding the biotechnology potential of lactobacilli through comparative genomics of 213 strains and associated genera.</title>
        <authorList>
            <person name="Sun Z."/>
            <person name="Harris H.M."/>
            <person name="McCann A."/>
            <person name="Guo C."/>
            <person name="Argimon S."/>
            <person name="Zhang W."/>
            <person name="Yang X."/>
            <person name="Jeffery I.B."/>
            <person name="Cooney J.C."/>
            <person name="Kagawa T.F."/>
            <person name="Liu W."/>
            <person name="Song Y."/>
            <person name="Salvetti E."/>
            <person name="Wrobel A."/>
            <person name="Rasinkangas P."/>
            <person name="Parkhill J."/>
            <person name="Rea M.C."/>
            <person name="O'Sullivan O."/>
            <person name="Ritari J."/>
            <person name="Douillard F.P."/>
            <person name="Paul Ross R."/>
            <person name="Yang R."/>
            <person name="Briner A.E."/>
            <person name="Felis G.E."/>
            <person name="de Vos W.M."/>
            <person name="Barrangou R."/>
            <person name="Klaenhammer T.R."/>
            <person name="Caufield P.W."/>
            <person name="Cui Y."/>
            <person name="Zhang H."/>
            <person name="O'Toole P.W."/>
        </authorList>
    </citation>
    <scope>NUCLEOTIDE SEQUENCE [LARGE SCALE GENOMIC DNA]</scope>
    <source>
        <strain evidence="6 7">DSM 23927</strain>
    </source>
</reference>
<dbReference type="NCBIfam" id="TIGR01076">
    <property type="entry name" value="sortase_fam"/>
    <property type="match status" value="1"/>
</dbReference>
<dbReference type="PATRIC" id="fig|1423727.3.peg.1415"/>
<keyword evidence="5" id="KW-0472">Membrane</keyword>
<gene>
    <name evidence="6" type="ORF">FC34_GL001396</name>
</gene>
<dbReference type="InterPro" id="IPR042007">
    <property type="entry name" value="Sortase_A"/>
</dbReference>
<dbReference type="STRING" id="1423727.FC34_GL001396"/>
<evidence type="ECO:0000256" key="3">
    <source>
        <dbReference type="ARBA" id="ARBA00022807"/>
    </source>
</evidence>
<keyword evidence="3" id="KW-0788">Thiol protease</keyword>
<feature type="active site" description="Acyl-thioester intermediate" evidence="4">
    <location>
        <position position="196"/>
    </location>
</feature>
<feature type="transmembrane region" description="Helical" evidence="5">
    <location>
        <begin position="5"/>
        <end position="23"/>
    </location>
</feature>
<organism evidence="6 7">
    <name type="scientific">Lacticaseibacillus brantae DSM 23927</name>
    <dbReference type="NCBI Taxonomy" id="1423727"/>
    <lineage>
        <taxon>Bacteria</taxon>
        <taxon>Bacillati</taxon>
        <taxon>Bacillota</taxon>
        <taxon>Bacilli</taxon>
        <taxon>Lactobacillales</taxon>
        <taxon>Lactobacillaceae</taxon>
        <taxon>Lacticaseibacillus</taxon>
    </lineage>
</organism>
<dbReference type="EMBL" id="AYZQ01000003">
    <property type="protein sequence ID" value="KRM71737.1"/>
    <property type="molecule type" value="Genomic_DNA"/>
</dbReference>
<keyword evidence="1" id="KW-0645">Protease</keyword>
<dbReference type="CDD" id="cd06165">
    <property type="entry name" value="Sortase_A"/>
    <property type="match status" value="1"/>
</dbReference>
<evidence type="ECO:0000256" key="4">
    <source>
        <dbReference type="PIRSR" id="PIRSR605754-1"/>
    </source>
</evidence>
<dbReference type="InterPro" id="IPR023365">
    <property type="entry name" value="Sortase_dom-sf"/>
</dbReference>
<keyword evidence="5" id="KW-1133">Transmembrane helix</keyword>
<keyword evidence="2" id="KW-0378">Hydrolase</keyword>
<keyword evidence="7" id="KW-1185">Reference proteome</keyword>
<dbReference type="GO" id="GO:0006508">
    <property type="term" value="P:proteolysis"/>
    <property type="evidence" value="ECO:0007669"/>
    <property type="project" value="UniProtKB-KW"/>
</dbReference>
<dbReference type="InterPro" id="IPR005754">
    <property type="entry name" value="Sortase"/>
</dbReference>
<sequence length="301" mass="32094">MWGVIFIINVSVIAILTVFAWWGNQLLNQNAALIAVSQAQLTPLANAAPQKIATATDNSAAIKSVGIPAYTAAKLKQTTTVNQNGIGRLYIPQARVALPILAGMTDANLLSGVATYRPTQRLAHGNYVIASHNIFGTGLGLANIKVLKAGNAVYATNYGYVYRYQVSSNQVVNANKIGLLDDVGPTDAAIMTIFRCEGPEGTPYRRVVQAKYTGYTTFEHTPSAVLKGLGISQKSVATKADKVVNQGVAPLNIWQQLAVRSAGMVLASAPWQLCLVLGLTLFLPIAGIMVSDHKGGKRYVR</sequence>
<proteinExistence type="predicted"/>